<dbReference type="PANTHER" id="PTHR43540">
    <property type="entry name" value="PEROXYUREIDOACRYLATE/UREIDOACRYLATE AMIDOHYDROLASE-RELATED"/>
    <property type="match status" value="1"/>
</dbReference>
<dbReference type="Proteomes" id="UP001642482">
    <property type="component" value="Unassembled WGS sequence"/>
</dbReference>
<dbReference type="InterPro" id="IPR050272">
    <property type="entry name" value="Isochorismatase-like_hydrls"/>
</dbReference>
<evidence type="ECO:0000313" key="4">
    <source>
        <dbReference type="EMBL" id="CAK7228808.1"/>
    </source>
</evidence>
<dbReference type="InterPro" id="IPR036380">
    <property type="entry name" value="Isochorismatase-like_sf"/>
</dbReference>
<accession>A0ABP0C9U8</accession>
<keyword evidence="5" id="KW-1185">Reference proteome</keyword>
<proteinExistence type="inferred from homology"/>
<dbReference type="Pfam" id="PF00857">
    <property type="entry name" value="Isochorismatase"/>
    <property type="match status" value="1"/>
</dbReference>
<evidence type="ECO:0000313" key="5">
    <source>
        <dbReference type="Proteomes" id="UP001642482"/>
    </source>
</evidence>
<organism evidence="4 5">
    <name type="scientific">Sporothrix eucalyptigena</name>
    <dbReference type="NCBI Taxonomy" id="1812306"/>
    <lineage>
        <taxon>Eukaryota</taxon>
        <taxon>Fungi</taxon>
        <taxon>Dikarya</taxon>
        <taxon>Ascomycota</taxon>
        <taxon>Pezizomycotina</taxon>
        <taxon>Sordariomycetes</taxon>
        <taxon>Sordariomycetidae</taxon>
        <taxon>Ophiostomatales</taxon>
        <taxon>Ophiostomataceae</taxon>
        <taxon>Sporothrix</taxon>
    </lineage>
</organism>
<comment type="caution">
    <text evidence="4">The sequence shown here is derived from an EMBL/GenBank/DDBJ whole genome shotgun (WGS) entry which is preliminary data.</text>
</comment>
<dbReference type="EMBL" id="CAWUHD010000081">
    <property type="protein sequence ID" value="CAK7228808.1"/>
    <property type="molecule type" value="Genomic_DNA"/>
</dbReference>
<dbReference type="SUPFAM" id="SSF52499">
    <property type="entry name" value="Isochorismatase-like hydrolases"/>
    <property type="match status" value="1"/>
</dbReference>
<keyword evidence="2" id="KW-0378">Hydrolase</keyword>
<reference evidence="4 5" key="1">
    <citation type="submission" date="2024-01" db="EMBL/GenBank/DDBJ databases">
        <authorList>
            <person name="Allen C."/>
            <person name="Tagirdzhanova G."/>
        </authorList>
    </citation>
    <scope>NUCLEOTIDE SEQUENCE [LARGE SCALE GENOMIC DNA]</scope>
</reference>
<evidence type="ECO:0000256" key="1">
    <source>
        <dbReference type="ARBA" id="ARBA00006336"/>
    </source>
</evidence>
<dbReference type="Gene3D" id="3.40.50.850">
    <property type="entry name" value="Isochorismatase-like"/>
    <property type="match status" value="1"/>
</dbReference>
<dbReference type="InterPro" id="IPR000868">
    <property type="entry name" value="Isochorismatase-like_dom"/>
</dbReference>
<dbReference type="PANTHER" id="PTHR43540:SF1">
    <property type="entry name" value="ISOCHORISMATASE HYDROLASE"/>
    <property type="match status" value="1"/>
</dbReference>
<feature type="domain" description="Isochorismatase-like" evidence="3">
    <location>
        <begin position="25"/>
        <end position="202"/>
    </location>
</feature>
<gene>
    <name evidence="4" type="ORF">SEUCBS140593_007036</name>
</gene>
<evidence type="ECO:0000259" key="3">
    <source>
        <dbReference type="Pfam" id="PF00857"/>
    </source>
</evidence>
<sequence length="227" mass="23963">MNNAPLAILDPQDPCSPLAVGPAQTALLLLDFHVFIAKSQPEDRGPAVIAAAAALRTWAKARGILVAHCLIDLRATTPADRKMAARANAVRDKMQHEAPAAKGEVPDVAAEAGEYMFYRPPSHVSALGSYGLQTWLEQHGVRSLVLAGFSTSGCVINTAKGAADAGYVVTLVDDACGDKDSAVHEMITGKLLRGQAHVVQSAEFVEAWTRNDGDITAIEEQTGKLAV</sequence>
<evidence type="ECO:0000256" key="2">
    <source>
        <dbReference type="ARBA" id="ARBA00022801"/>
    </source>
</evidence>
<name>A0ABP0C9U8_9PEZI</name>
<protein>
    <recommendedName>
        <fullName evidence="3">Isochorismatase-like domain-containing protein</fullName>
    </recommendedName>
</protein>
<comment type="similarity">
    <text evidence="1">Belongs to the isochorismatase family.</text>
</comment>